<dbReference type="InterPro" id="IPR006995">
    <property type="entry name" value="ATP_synth_F0_jsu"/>
</dbReference>
<dbReference type="GO" id="GO:0046933">
    <property type="term" value="F:proton-transporting ATP synthase activity, rotational mechanism"/>
    <property type="evidence" value="ECO:0007669"/>
    <property type="project" value="TreeGrafter"/>
</dbReference>
<evidence type="ECO:0000313" key="2">
    <source>
        <dbReference type="EMBL" id="KAK0749020.1"/>
    </source>
</evidence>
<evidence type="ECO:0000256" key="1">
    <source>
        <dbReference type="SAM" id="Phobius"/>
    </source>
</evidence>
<reference evidence="2" key="1">
    <citation type="submission" date="2023-06" db="EMBL/GenBank/DDBJ databases">
        <title>Genome-scale phylogeny and comparative genomics of the fungal order Sordariales.</title>
        <authorList>
            <consortium name="Lawrence Berkeley National Laboratory"/>
            <person name="Hensen N."/>
            <person name="Bonometti L."/>
            <person name="Westerberg I."/>
            <person name="Brannstrom I.O."/>
            <person name="Guillou S."/>
            <person name="Cros-Aarteil S."/>
            <person name="Calhoun S."/>
            <person name="Haridas S."/>
            <person name="Kuo A."/>
            <person name="Mondo S."/>
            <person name="Pangilinan J."/>
            <person name="Riley R."/>
            <person name="LaButti K."/>
            <person name="Andreopoulos B."/>
            <person name="Lipzen A."/>
            <person name="Chen C."/>
            <person name="Yanf M."/>
            <person name="Daum C."/>
            <person name="Ng V."/>
            <person name="Clum A."/>
            <person name="Steindorff A."/>
            <person name="Ohm R."/>
            <person name="Martin F."/>
            <person name="Silar P."/>
            <person name="Natvig D."/>
            <person name="Lalanne C."/>
            <person name="Gautier V."/>
            <person name="Ament-velasquez S.L."/>
            <person name="Kruys A."/>
            <person name="Hutchinson M.I."/>
            <person name="Powell A.J."/>
            <person name="Barry K."/>
            <person name="Miller A.N."/>
            <person name="Grigoriev I.V."/>
            <person name="Debuchy R."/>
            <person name="Gladieux P."/>
            <person name="Thoren M.H."/>
            <person name="Johannesson H."/>
        </authorList>
    </citation>
    <scope>NUCLEOTIDE SEQUENCE</scope>
    <source>
        <strain evidence="2">SMH3187-1</strain>
    </source>
</reference>
<name>A0AA40F0J2_9PEZI</name>
<evidence type="ECO:0000313" key="3">
    <source>
        <dbReference type="Proteomes" id="UP001172155"/>
    </source>
</evidence>
<dbReference type="PANTHER" id="PTHR28060:SF1">
    <property type="entry name" value="ATP SYNTHASE SUBUNIT J, MITOCHONDRIAL"/>
    <property type="match status" value="1"/>
</dbReference>
<dbReference type="GO" id="GO:0045259">
    <property type="term" value="C:proton-transporting ATP synthase complex"/>
    <property type="evidence" value="ECO:0007669"/>
    <property type="project" value="InterPro"/>
</dbReference>
<keyword evidence="1" id="KW-0472">Membrane</keyword>
<dbReference type="EMBL" id="JAUKUD010000003">
    <property type="protein sequence ID" value="KAK0749020.1"/>
    <property type="molecule type" value="Genomic_DNA"/>
</dbReference>
<dbReference type="Proteomes" id="UP001172155">
    <property type="component" value="Unassembled WGS sequence"/>
</dbReference>
<accession>A0AA40F0J2</accession>
<protein>
    <submittedName>
        <fullName evidence="2">Mitochondrial F1F0 ATP synthase subunit Atp18</fullName>
    </submittedName>
</protein>
<dbReference type="AlphaFoldDB" id="A0AA40F0J2"/>
<keyword evidence="1" id="KW-1133">Transmembrane helix</keyword>
<organism evidence="2 3">
    <name type="scientific">Schizothecium vesticola</name>
    <dbReference type="NCBI Taxonomy" id="314040"/>
    <lineage>
        <taxon>Eukaryota</taxon>
        <taxon>Fungi</taxon>
        <taxon>Dikarya</taxon>
        <taxon>Ascomycota</taxon>
        <taxon>Pezizomycotina</taxon>
        <taxon>Sordariomycetes</taxon>
        <taxon>Sordariomycetidae</taxon>
        <taxon>Sordariales</taxon>
        <taxon>Schizotheciaceae</taxon>
        <taxon>Schizothecium</taxon>
    </lineage>
</organism>
<dbReference type="PANTHER" id="PTHR28060">
    <property type="entry name" value="ATP SYNTHASE SUBUNIT J, MITOCHONDRIAL"/>
    <property type="match status" value="1"/>
</dbReference>
<sequence>MSWFGVVPFKKFPTPVLRPLAPFIAAGAVIAYGINSLQTSMMAGDEWKNDPRNPNAKSGSH</sequence>
<keyword evidence="3" id="KW-1185">Reference proteome</keyword>
<comment type="caution">
    <text evidence="2">The sequence shown here is derived from an EMBL/GenBank/DDBJ whole genome shotgun (WGS) entry which is preliminary data.</text>
</comment>
<proteinExistence type="predicted"/>
<keyword evidence="1" id="KW-0812">Transmembrane</keyword>
<dbReference type="Pfam" id="PF04911">
    <property type="entry name" value="ATP-synt_J"/>
    <property type="match status" value="1"/>
</dbReference>
<feature type="transmembrane region" description="Helical" evidence="1">
    <location>
        <begin position="20"/>
        <end position="37"/>
    </location>
</feature>
<gene>
    <name evidence="2" type="ORF">B0T18DRAFT_427216</name>
</gene>